<dbReference type="AlphaFoldDB" id="A0AAD9MH94"/>
<sequence>MVLLEWLGLPDPWTPPREDLERTLDRFLQLEKVFPMDEYISGWFFGTPFEQVPKENVLEYVSYGMLYKRLREATPAERKLLEDFLVRVEERWDRGHDPSLRFMEHIFEPLRVHHKPLVSYLGAELAARAAHALLWYQGFGQSWCEGFSVWHLPPRPAAGARPETPATAALDVTLDLASMATAAMSAQYPHAQQQYHMPVETPRRPRTLSPSPVRRNSGLRRRSAPHAFETALGNAGGFSDSEWDDVAGDVAGAPAGGDEPLPVCPPIERSYDAAPRQTSFSEDARRSVASPGALQKALPALRRLRRGQLPIVFLHGVGFGVLPYLHFLRNIVLRFPAHPVLLVEVPHVALRLCPEAVAVDEVARGVRAALAARGYEEAVVVGHSYGTFVASRFVQLYPECVHALALLDPVCMLICYPQLLHNFIYRQPTRANFSSVAGALDLVRFVCSRDLTISQAFCRKFRWSELNLWPEDLPSRAVVVLAARDDLVPAALVQTQLEAAQHPARVLLHPELGHGGLLLVNHWQTQILDALSDVLEE</sequence>
<dbReference type="InterPro" id="IPR029058">
    <property type="entry name" value="AB_hydrolase_fold"/>
</dbReference>
<dbReference type="Gene3D" id="3.40.50.1820">
    <property type="entry name" value="alpha/beta hydrolase"/>
    <property type="match status" value="1"/>
</dbReference>
<dbReference type="PANTHER" id="PTHR37471">
    <property type="entry name" value="UNNAMED PRODUCT"/>
    <property type="match status" value="1"/>
</dbReference>
<accession>A0AAD9MH94</accession>
<keyword evidence="4" id="KW-1185">Reference proteome</keyword>
<dbReference type="PANTHER" id="PTHR37471:SF1">
    <property type="entry name" value="AB HYDROLASE-1 DOMAIN-CONTAINING PROTEIN"/>
    <property type="match status" value="1"/>
</dbReference>
<reference evidence="3" key="1">
    <citation type="submission" date="2021-01" db="EMBL/GenBank/DDBJ databases">
        <authorList>
            <person name="Eckstrom K.M.E."/>
        </authorList>
    </citation>
    <scope>NUCLEOTIDE SEQUENCE</scope>
    <source>
        <strain evidence="3">UVCC 0001</strain>
    </source>
</reference>
<gene>
    <name evidence="3" type="ORF">QBZ16_004077</name>
</gene>
<protein>
    <recommendedName>
        <fullName evidence="2">AB hydrolase-1 domain-containing protein</fullName>
    </recommendedName>
</protein>
<evidence type="ECO:0000256" key="1">
    <source>
        <dbReference type="SAM" id="MobiDB-lite"/>
    </source>
</evidence>
<dbReference type="Proteomes" id="UP001255856">
    <property type="component" value="Unassembled WGS sequence"/>
</dbReference>
<dbReference type="SUPFAM" id="SSF53474">
    <property type="entry name" value="alpha/beta-Hydrolases"/>
    <property type="match status" value="1"/>
</dbReference>
<organism evidence="3 4">
    <name type="scientific">Prototheca wickerhamii</name>
    <dbReference type="NCBI Taxonomy" id="3111"/>
    <lineage>
        <taxon>Eukaryota</taxon>
        <taxon>Viridiplantae</taxon>
        <taxon>Chlorophyta</taxon>
        <taxon>core chlorophytes</taxon>
        <taxon>Trebouxiophyceae</taxon>
        <taxon>Chlorellales</taxon>
        <taxon>Chlorellaceae</taxon>
        <taxon>Prototheca</taxon>
    </lineage>
</organism>
<dbReference type="InterPro" id="IPR000073">
    <property type="entry name" value="AB_hydrolase_1"/>
</dbReference>
<evidence type="ECO:0000259" key="2">
    <source>
        <dbReference type="Pfam" id="PF00561"/>
    </source>
</evidence>
<feature type="region of interest" description="Disordered" evidence="1">
    <location>
        <begin position="189"/>
        <end position="224"/>
    </location>
</feature>
<dbReference type="Pfam" id="PF00561">
    <property type="entry name" value="Abhydrolase_1"/>
    <property type="match status" value="1"/>
</dbReference>
<evidence type="ECO:0000313" key="3">
    <source>
        <dbReference type="EMBL" id="KAK2078209.1"/>
    </source>
</evidence>
<dbReference type="EMBL" id="JASFZW010000005">
    <property type="protein sequence ID" value="KAK2078209.1"/>
    <property type="molecule type" value="Genomic_DNA"/>
</dbReference>
<evidence type="ECO:0000313" key="4">
    <source>
        <dbReference type="Proteomes" id="UP001255856"/>
    </source>
</evidence>
<proteinExistence type="predicted"/>
<name>A0AAD9MH94_PROWI</name>
<feature type="domain" description="AB hydrolase-1" evidence="2">
    <location>
        <begin position="356"/>
        <end position="414"/>
    </location>
</feature>
<comment type="caution">
    <text evidence="3">The sequence shown here is derived from an EMBL/GenBank/DDBJ whole genome shotgun (WGS) entry which is preliminary data.</text>
</comment>